<dbReference type="RefSeq" id="WP_349229203.1">
    <property type="nucleotide sequence ID" value="NZ_JBBMFJ010000012.1"/>
</dbReference>
<evidence type="ECO:0008006" key="5">
    <source>
        <dbReference type="Google" id="ProtNLM"/>
    </source>
</evidence>
<gene>
    <name evidence="3" type="ORF">WMO41_07410</name>
</gene>
<feature type="compositionally biased region" description="Gly residues" evidence="1">
    <location>
        <begin position="1239"/>
        <end position="1249"/>
    </location>
</feature>
<protein>
    <recommendedName>
        <fullName evidence="5">BIG2 domain-containing protein</fullName>
    </recommendedName>
</protein>
<organism evidence="3 4">
    <name type="scientific">Ventrimonas faecis</name>
    <dbReference type="NCBI Taxonomy" id="3133170"/>
    <lineage>
        <taxon>Bacteria</taxon>
        <taxon>Bacillati</taxon>
        <taxon>Bacillota</taxon>
        <taxon>Clostridia</taxon>
        <taxon>Lachnospirales</taxon>
        <taxon>Lachnospiraceae</taxon>
        <taxon>Ventrimonas</taxon>
    </lineage>
</organism>
<feature type="region of interest" description="Disordered" evidence="1">
    <location>
        <begin position="1232"/>
        <end position="1261"/>
    </location>
</feature>
<dbReference type="Gene3D" id="2.60.40.1080">
    <property type="match status" value="1"/>
</dbReference>
<dbReference type="Gene3D" id="2.10.270.10">
    <property type="entry name" value="Cholin Binding"/>
    <property type="match status" value="1"/>
</dbReference>
<sequence length="1402" mass="152443">MKKRRYRRLFAVLTAAMFSACNVSTALAMPLQELTEDYQDFNTKLVEESRPKDIGSDAFSEWFFTYLEEETLWDWFYGVMEDDTNENYSALYSWYEKNQEQIAKQLGTNAPALMASSVGDLWNNWIDGNFDLTGDGTESNPYQIEDLEDLMIMTQAIAAGTGNYDTAHYRLMDDIDLSFTINNGNWNPIGWYQNTAQLSGNVSNSFKGTFDGDGHTISGLKIVNISKNLQNVGLFGVLDGAVVKNLAIEDARVYGYNHVGILAGQIKGESVITDVTVEGTAAANTSSGGYASDAAVGGLVGKISGSNSGSRATIENVTATVNTVNLGATSKTGGIAGEVSNTYIVDTSVSATGNNILGRYYVGGIVGAMSSGTSIYNVSVDGTIGGNGAYAVGGITGYYEGGEIVVARMFGEIGKTNAGTAREGIFIGTRKDSVDMKYGTTSGKNLAYWFTTAANKTKAIVGSGKSSDTTVTDAAHIGYWNDNEVHYYLKNGANETYDASRYFYEELEDGIRNIVVIRLDRDFTVADYENGLPFSIDHYAPGTYGQPVKGYLLSVSRVDVANSNGTFDQDVATFTAYPGGANSFYRIIDKDSSAAVRPGETVHVTTAAKNTNGSIYQMVTDENEPGGVKPPTYTDEDGNPQDMTYQTGGGYTFEMPEHSTELDVEYIRTTSKLSMDPANVTFHVVQTRTGDRKNPTVQTVVLDGNNNQLATYTGNDLSAINVNPVTVNAVHNDTGASTDKTHSWSIDDSDLVVNASDAGYVETAAKIKPNMAGSWINGLLNKAVKAQQDNNYLSAIPATVTSKNAILTASTNADTSPDHKSVYGNVTVTVDFKIVDETTLRVEGVELNKNNITYTITRKLTGDRKNPTETIFADEPQILAASLRPAQSFTQNVRWEDENPKQYLKITPQGSFEHELKVEAKYDPNGADNPAWIQNVINADNQKRDVDPYEKLSGTATQIEHVTVTSEDATNGHQTADCEVTLKFVTVDETVIHPESVQMGQKQMKFDLVATKEGDVNSAVKTRTGFEPVQLSCTVLPDCNSDALHTPYNREVIWSVSDTDVASISQTGLLTPNPNAQWIKDAEHVAPYTGTKTIKAIATTVDGQKVGETTVVLNYAARCIEMPETETLDLVLTMTGRRNAPTYTFGDMPEKQVIATTYQEKRLITYSSSNSSVLQVSADGTIRPVQDVGLEWIKKACVSPYTGTIQAVITGTDATGSDSTVVTLKITVSDQTTYSSSSSGGGGGGGGGSHSSKTVATSGTKPAVSSLPEYVVRGTWTENEQHKWMFRDDTRTYASEWAAIYNPYADKTKGQQEYDWFRFDESGYMVTGWYTDVDGNRYYLNPVSDGTQGRMLTGWYWIDGMCYYFNPVSDGTRGAMKRNCEIDGYQLNADGIWVVNGVIQKK</sequence>
<dbReference type="Proteomes" id="UP001437460">
    <property type="component" value="Unassembled WGS sequence"/>
</dbReference>
<comment type="caution">
    <text evidence="3">The sequence shown here is derived from an EMBL/GenBank/DDBJ whole genome shotgun (WGS) entry which is preliminary data.</text>
</comment>
<accession>A0ABV1HKY9</accession>
<evidence type="ECO:0000313" key="4">
    <source>
        <dbReference type="Proteomes" id="UP001437460"/>
    </source>
</evidence>
<feature type="chain" id="PRO_5046671030" description="BIG2 domain-containing protein" evidence="2">
    <location>
        <begin position="29"/>
        <end position="1402"/>
    </location>
</feature>
<keyword evidence="2" id="KW-0732">Signal</keyword>
<evidence type="ECO:0000256" key="1">
    <source>
        <dbReference type="SAM" id="MobiDB-lite"/>
    </source>
</evidence>
<feature type="signal peptide" evidence="2">
    <location>
        <begin position="1"/>
        <end position="28"/>
    </location>
</feature>
<name>A0ABV1HKY9_9FIRM</name>
<dbReference type="PROSITE" id="PS51257">
    <property type="entry name" value="PROKAR_LIPOPROTEIN"/>
    <property type="match status" value="1"/>
</dbReference>
<dbReference type="Gene3D" id="2.160.20.110">
    <property type="match status" value="1"/>
</dbReference>
<feature type="region of interest" description="Disordered" evidence="1">
    <location>
        <begin position="622"/>
        <end position="641"/>
    </location>
</feature>
<dbReference type="EMBL" id="JBBMFJ010000012">
    <property type="protein sequence ID" value="MEQ2562990.1"/>
    <property type="molecule type" value="Genomic_DNA"/>
</dbReference>
<reference evidence="3 4" key="1">
    <citation type="submission" date="2024-03" db="EMBL/GenBank/DDBJ databases">
        <title>Human intestinal bacterial collection.</title>
        <authorList>
            <person name="Pauvert C."/>
            <person name="Hitch T.C.A."/>
            <person name="Clavel T."/>
        </authorList>
    </citation>
    <scope>NUCLEOTIDE SEQUENCE [LARGE SCALE GENOMIC DNA]</scope>
    <source>
        <strain evidence="3 4">CLA-AP-H27</strain>
    </source>
</reference>
<dbReference type="SUPFAM" id="SSF69360">
    <property type="entry name" value="Cell wall binding repeat"/>
    <property type="match status" value="1"/>
</dbReference>
<evidence type="ECO:0000256" key="2">
    <source>
        <dbReference type="SAM" id="SignalP"/>
    </source>
</evidence>
<proteinExistence type="predicted"/>
<evidence type="ECO:0000313" key="3">
    <source>
        <dbReference type="EMBL" id="MEQ2562990.1"/>
    </source>
</evidence>
<keyword evidence="4" id="KW-1185">Reference proteome</keyword>